<dbReference type="Pfam" id="PF00672">
    <property type="entry name" value="HAMP"/>
    <property type="match status" value="1"/>
</dbReference>
<feature type="domain" description="HAMP" evidence="7">
    <location>
        <begin position="329"/>
        <end position="382"/>
    </location>
</feature>
<evidence type="ECO:0000313" key="9">
    <source>
        <dbReference type="Proteomes" id="UP000595332"/>
    </source>
</evidence>
<dbReference type="SMART" id="SM00304">
    <property type="entry name" value="HAMP"/>
    <property type="match status" value="1"/>
</dbReference>
<dbReference type="PRINTS" id="PR00260">
    <property type="entry name" value="CHEMTRNSDUCR"/>
</dbReference>
<dbReference type="PANTHER" id="PTHR32089:SF112">
    <property type="entry name" value="LYSOZYME-LIKE PROTEIN-RELATED"/>
    <property type="match status" value="1"/>
</dbReference>
<dbReference type="GO" id="GO:0016020">
    <property type="term" value="C:membrane"/>
    <property type="evidence" value="ECO:0007669"/>
    <property type="project" value="UniProtKB-SubCell"/>
</dbReference>
<gene>
    <name evidence="8" type="ORF">NEJAP_2401</name>
</gene>
<protein>
    <submittedName>
        <fullName evidence="8">Methyl-accepting chemotaxis protein</fullName>
    </submittedName>
</protein>
<dbReference type="SUPFAM" id="SSF58104">
    <property type="entry name" value="Methyl-accepting chemotaxis protein (MCP) signaling domain"/>
    <property type="match status" value="1"/>
</dbReference>
<dbReference type="RefSeq" id="WP_201347540.1">
    <property type="nucleotide sequence ID" value="NZ_AP014546.1"/>
</dbReference>
<dbReference type="PANTHER" id="PTHR32089">
    <property type="entry name" value="METHYL-ACCEPTING CHEMOTAXIS PROTEIN MCPB"/>
    <property type="match status" value="1"/>
</dbReference>
<dbReference type="AlphaFoldDB" id="A0A7R6SX59"/>
<evidence type="ECO:0000256" key="3">
    <source>
        <dbReference type="ARBA" id="ARBA00029447"/>
    </source>
</evidence>
<sequence>MKNLSFKYKLLLLIALPVLISTVMLLQQVFNSYSISQQSGELALYTQLTTVNSALVHEIQKERGATAGFLGSSGEQFSDVLMQQRSTTQKLLKNWQDFVGTNDINNASLQALMRDIKQKLNNLESVRTRVTALDIPLSEALKYYTGLNTKLLSAGSITANLSQDVNLTRASLAYYNFLQAKERAGIERAVLSNSFAGDTFAAGMYEKYITLVTEQDTYSRIFNTLASEKHTALFRELSNSGAVKEVERLRSIASDKAMAGGFNIDSKHWFGEATKRINLLKKLEDTLAEDVIYDANSAQDQAYSALVFYIVLLFASLLVVAFIAFSIIRGLNRQVASLSSVMSKVRHEHDLRLRVEVFSQDELGHVAEGLNDTLANFSKAIHQLSGSCDTLVVIADETSDVVGHSVQKLQEQRERTTQVAAAVEEMSAAVQEVAGNTANTAEQANTASQMANDGHVVVQTSVASVNQLADDVSSLSQLVNKLHASSTNISNVVEVIHHVSDQTGLLALNAAIEAARAGEQGRGFAVVADEVRTLAQRTQKSTAEIAAIIQELQSEVEQAFTLVEANHAKMLETVDSTHNVESSLDTIVSAVAGIMDMSGQIATASEEQSAVIQDVSHNLAVIDGNSDEVATAAGQISNSAQSLAKMAHELKELVHGFKV</sequence>
<dbReference type="Pfam" id="PF08376">
    <property type="entry name" value="NIT"/>
    <property type="match status" value="1"/>
</dbReference>
<proteinExistence type="inferred from homology"/>
<dbReference type="PROSITE" id="PS50885">
    <property type="entry name" value="HAMP"/>
    <property type="match status" value="1"/>
</dbReference>
<keyword evidence="5" id="KW-1133">Transmembrane helix</keyword>
<evidence type="ECO:0000256" key="4">
    <source>
        <dbReference type="PROSITE-ProRule" id="PRU00284"/>
    </source>
</evidence>
<dbReference type="PROSITE" id="PS50111">
    <property type="entry name" value="CHEMOTAXIS_TRANSDUC_2"/>
    <property type="match status" value="1"/>
</dbReference>
<dbReference type="CDD" id="cd06225">
    <property type="entry name" value="HAMP"/>
    <property type="match status" value="1"/>
</dbReference>
<dbReference type="EMBL" id="AP014546">
    <property type="protein sequence ID" value="BBB30347.1"/>
    <property type="molecule type" value="Genomic_DNA"/>
</dbReference>
<dbReference type="InterPro" id="IPR003660">
    <property type="entry name" value="HAMP_dom"/>
</dbReference>
<dbReference type="InterPro" id="IPR004089">
    <property type="entry name" value="MCPsignal_dom"/>
</dbReference>
<keyword evidence="5" id="KW-0472">Membrane</keyword>
<evidence type="ECO:0000313" key="8">
    <source>
        <dbReference type="EMBL" id="BBB30347.1"/>
    </source>
</evidence>
<reference evidence="8 9" key="1">
    <citation type="journal article" date="2008" name="Int. J. Syst. Evol. Microbiol.">
        <title>Neptunomonas japonica sp. nov., an Osedax japonicus symbiont-like bacterium isolated from sediment adjacent to sperm whale carcasses off Kagoshima, Japan.</title>
        <authorList>
            <person name="Miyazaki M."/>
            <person name="Nogi Y."/>
            <person name="Fujiwara Y."/>
            <person name="Kawato M."/>
            <person name="Kubokawa K."/>
            <person name="Horikoshi K."/>
        </authorList>
    </citation>
    <scope>NUCLEOTIDE SEQUENCE [LARGE SCALE GENOMIC DNA]</scope>
    <source>
        <strain evidence="8 9">JAMM 1380</strain>
    </source>
</reference>
<organism evidence="8 9">
    <name type="scientific">Neptunomonas japonica JAMM 1380</name>
    <dbReference type="NCBI Taxonomy" id="1441457"/>
    <lineage>
        <taxon>Bacteria</taxon>
        <taxon>Pseudomonadati</taxon>
        <taxon>Pseudomonadota</taxon>
        <taxon>Gammaproteobacteria</taxon>
        <taxon>Oceanospirillales</taxon>
        <taxon>Oceanospirillaceae</taxon>
        <taxon>Neptunomonas</taxon>
    </lineage>
</organism>
<comment type="similarity">
    <text evidence="3">Belongs to the methyl-accepting chemotaxis (MCP) protein family.</text>
</comment>
<dbReference type="GO" id="GO:0006935">
    <property type="term" value="P:chemotaxis"/>
    <property type="evidence" value="ECO:0007669"/>
    <property type="project" value="InterPro"/>
</dbReference>
<feature type="domain" description="Methyl-accepting transducer" evidence="6">
    <location>
        <begin position="387"/>
        <end position="623"/>
    </location>
</feature>
<dbReference type="FunFam" id="1.10.287.950:FF:000001">
    <property type="entry name" value="Methyl-accepting chemotaxis sensory transducer"/>
    <property type="match status" value="1"/>
</dbReference>
<dbReference type="InterPro" id="IPR004090">
    <property type="entry name" value="Chemotax_Me-accpt_rcpt"/>
</dbReference>
<dbReference type="CDD" id="cd11386">
    <property type="entry name" value="MCP_signal"/>
    <property type="match status" value="1"/>
</dbReference>
<evidence type="ECO:0000259" key="7">
    <source>
        <dbReference type="PROSITE" id="PS50885"/>
    </source>
</evidence>
<dbReference type="Proteomes" id="UP000595332">
    <property type="component" value="Chromosome"/>
</dbReference>
<evidence type="ECO:0000256" key="1">
    <source>
        <dbReference type="ARBA" id="ARBA00004370"/>
    </source>
</evidence>
<dbReference type="GO" id="GO:0007165">
    <property type="term" value="P:signal transduction"/>
    <property type="evidence" value="ECO:0007669"/>
    <property type="project" value="UniProtKB-KW"/>
</dbReference>
<feature type="transmembrane region" description="Helical" evidence="5">
    <location>
        <begin position="306"/>
        <end position="328"/>
    </location>
</feature>
<dbReference type="Gene3D" id="1.10.287.950">
    <property type="entry name" value="Methyl-accepting chemotaxis protein"/>
    <property type="match status" value="1"/>
</dbReference>
<comment type="subcellular location">
    <subcellularLocation>
        <location evidence="1">Membrane</location>
    </subcellularLocation>
</comment>
<keyword evidence="5" id="KW-0812">Transmembrane</keyword>
<dbReference type="GO" id="GO:0004888">
    <property type="term" value="F:transmembrane signaling receptor activity"/>
    <property type="evidence" value="ECO:0007669"/>
    <property type="project" value="InterPro"/>
</dbReference>
<dbReference type="KEGG" id="njp:NEJAP_2401"/>
<keyword evidence="2 4" id="KW-0807">Transducer</keyword>
<dbReference type="InterPro" id="IPR013587">
    <property type="entry name" value="Nitrate/nitrite_sensing"/>
</dbReference>
<dbReference type="SMART" id="SM00283">
    <property type="entry name" value="MA"/>
    <property type="match status" value="1"/>
</dbReference>
<evidence type="ECO:0000259" key="6">
    <source>
        <dbReference type="PROSITE" id="PS50111"/>
    </source>
</evidence>
<name>A0A7R6SX59_9GAMM</name>
<accession>A0A7R6SX59</accession>
<evidence type="ECO:0000256" key="5">
    <source>
        <dbReference type="SAM" id="Phobius"/>
    </source>
</evidence>
<keyword evidence="9" id="KW-1185">Reference proteome</keyword>
<dbReference type="Pfam" id="PF00015">
    <property type="entry name" value="MCPsignal"/>
    <property type="match status" value="1"/>
</dbReference>
<evidence type="ECO:0000256" key="2">
    <source>
        <dbReference type="ARBA" id="ARBA00023224"/>
    </source>
</evidence>